<evidence type="ECO:0000313" key="2">
    <source>
        <dbReference type="EMBL" id="RNA26268.1"/>
    </source>
</evidence>
<comment type="caution">
    <text evidence="2">The sequence shown here is derived from an EMBL/GenBank/DDBJ whole genome shotgun (WGS) entry which is preliminary data.</text>
</comment>
<reference evidence="2 3" key="1">
    <citation type="journal article" date="2018" name="Sci. Rep.">
        <title>Genomic signatures of local adaptation to the degree of environmental predictability in rotifers.</title>
        <authorList>
            <person name="Franch-Gras L."/>
            <person name="Hahn C."/>
            <person name="Garcia-Roger E.M."/>
            <person name="Carmona M.J."/>
            <person name="Serra M."/>
            <person name="Gomez A."/>
        </authorList>
    </citation>
    <scope>NUCLEOTIDE SEQUENCE [LARGE SCALE GENOMIC DNA]</scope>
    <source>
        <strain evidence="2">HYR1</strain>
    </source>
</reference>
<dbReference type="AlphaFoldDB" id="A0A3M7RSH0"/>
<feature type="compositionally biased region" description="Polar residues" evidence="1">
    <location>
        <begin position="12"/>
        <end position="21"/>
    </location>
</feature>
<dbReference type="EMBL" id="REGN01002767">
    <property type="protein sequence ID" value="RNA26268.1"/>
    <property type="molecule type" value="Genomic_DNA"/>
</dbReference>
<gene>
    <name evidence="2" type="ORF">BpHYR1_025121</name>
</gene>
<evidence type="ECO:0000313" key="3">
    <source>
        <dbReference type="Proteomes" id="UP000276133"/>
    </source>
</evidence>
<accession>A0A3M7RSH0</accession>
<proteinExistence type="predicted"/>
<name>A0A3M7RSH0_BRAPC</name>
<keyword evidence="3" id="KW-1185">Reference proteome</keyword>
<protein>
    <submittedName>
        <fullName evidence="2">Uncharacterized protein</fullName>
    </submittedName>
</protein>
<feature type="compositionally biased region" description="Basic and acidic residues" evidence="1">
    <location>
        <begin position="1"/>
        <end position="11"/>
    </location>
</feature>
<feature type="region of interest" description="Disordered" evidence="1">
    <location>
        <begin position="1"/>
        <end position="24"/>
    </location>
</feature>
<organism evidence="2 3">
    <name type="scientific">Brachionus plicatilis</name>
    <name type="common">Marine rotifer</name>
    <name type="synonym">Brachionus muelleri</name>
    <dbReference type="NCBI Taxonomy" id="10195"/>
    <lineage>
        <taxon>Eukaryota</taxon>
        <taxon>Metazoa</taxon>
        <taxon>Spiralia</taxon>
        <taxon>Gnathifera</taxon>
        <taxon>Rotifera</taxon>
        <taxon>Eurotatoria</taxon>
        <taxon>Monogononta</taxon>
        <taxon>Pseudotrocha</taxon>
        <taxon>Ploima</taxon>
        <taxon>Brachionidae</taxon>
        <taxon>Brachionus</taxon>
    </lineage>
</organism>
<dbReference type="Proteomes" id="UP000276133">
    <property type="component" value="Unassembled WGS sequence"/>
</dbReference>
<sequence>MESKQLNELDKPQSNQSQILDNTGAKMINESSKKTVFLVNNQNNRFKTELARNNWKTILDVAMKRKNFDNFDSERLSFSNNFSSMNSQQYSPVLLKPEN</sequence>
<evidence type="ECO:0000256" key="1">
    <source>
        <dbReference type="SAM" id="MobiDB-lite"/>
    </source>
</evidence>